<dbReference type="GO" id="GO:0050002">
    <property type="term" value="F:D-proline reductase activity"/>
    <property type="evidence" value="ECO:0007669"/>
    <property type="project" value="UniProtKB-EC"/>
</dbReference>
<keyword evidence="3" id="KW-1185">Reference proteome</keyword>
<evidence type="ECO:0000313" key="3">
    <source>
        <dbReference type="Proteomes" id="UP000334340"/>
    </source>
</evidence>
<protein>
    <submittedName>
        <fullName evidence="2">D-proline reductase subunit gamma</fullName>
        <ecNumber evidence="2">1.21.4.1</ecNumber>
    </submittedName>
</protein>
<gene>
    <name evidence="2" type="primary">prdB_4</name>
    <name evidence="2" type="ORF">MELA_02675</name>
</gene>
<dbReference type="InterPro" id="IPR010187">
    <property type="entry name" value="Various_sel_PB"/>
</dbReference>
<dbReference type="AlphaFoldDB" id="A0A564ZLS6"/>
<dbReference type="EMBL" id="CABIKM010000048">
    <property type="protein sequence ID" value="VUZ86275.1"/>
    <property type="molecule type" value="Genomic_DNA"/>
</dbReference>
<keyword evidence="1 2" id="KW-0560">Oxidoreductase</keyword>
<reference evidence="2 3" key="1">
    <citation type="submission" date="2019-07" db="EMBL/GenBank/DDBJ databases">
        <authorList>
            <person name="Cremers G."/>
        </authorList>
    </citation>
    <scope>NUCLEOTIDE SEQUENCE [LARGE SCALE GENOMIC DNA]</scope>
</reference>
<proteinExistence type="predicted"/>
<dbReference type="EC" id="1.21.4.1" evidence="2"/>
<name>A0A564ZLS6_9BACT</name>
<evidence type="ECO:0000313" key="2">
    <source>
        <dbReference type="EMBL" id="VUZ86275.1"/>
    </source>
</evidence>
<accession>A0A564ZLS6</accession>
<dbReference type="Proteomes" id="UP000334340">
    <property type="component" value="Unassembled WGS sequence"/>
</dbReference>
<dbReference type="Pfam" id="PF07355">
    <property type="entry name" value="GRDB"/>
    <property type="match status" value="1"/>
</dbReference>
<organism evidence="2 3">
    <name type="scientific">Candidatus Methylomirabilis lanthanidiphila</name>
    <dbReference type="NCBI Taxonomy" id="2211376"/>
    <lineage>
        <taxon>Bacteria</taxon>
        <taxon>Candidatus Methylomirabilota</taxon>
        <taxon>Candidatus Methylomirabilia</taxon>
        <taxon>Candidatus Methylomirabilales</taxon>
        <taxon>Candidatus Methylomirabilaceae</taxon>
        <taxon>Candidatus Methylomirabilis</taxon>
    </lineage>
</organism>
<evidence type="ECO:0000256" key="1">
    <source>
        <dbReference type="ARBA" id="ARBA00023002"/>
    </source>
</evidence>
<sequence>MAPVAYIEQIRRLYANEPPYQWTVNLTSPWTPMMKPVRECRIALISSGGIYHRSQEPFNSVKNDLTFREIPKTADLADLRVSHYSKNARDVKDLNTIFPLQRFRELEAQERIGEFASVAFTFMGRIFTRTRLQKEMAPHLIERLKELHVDAAFLVPV</sequence>